<reference evidence="3 4" key="1">
    <citation type="submission" date="2022-04" db="EMBL/GenBank/DDBJ databases">
        <title>Positive selection, recombination, and allopatry shape intraspecific diversity of widespread and dominant cyanobacteria.</title>
        <authorList>
            <person name="Wei J."/>
            <person name="Shu W."/>
            <person name="Hu C."/>
        </authorList>
    </citation>
    <scope>NUCLEOTIDE SEQUENCE [LARGE SCALE GENOMIC DNA]</scope>
    <source>
        <strain evidence="3 4">GB2-A4</strain>
    </source>
</reference>
<evidence type="ECO:0000313" key="3">
    <source>
        <dbReference type="EMBL" id="MEP0815921.1"/>
    </source>
</evidence>
<evidence type="ECO:0000259" key="2">
    <source>
        <dbReference type="SMART" id="SM00235"/>
    </source>
</evidence>
<dbReference type="EMBL" id="JAMPKM010000001">
    <property type="protein sequence ID" value="MEP0815921.1"/>
    <property type="molecule type" value="Genomic_DNA"/>
</dbReference>
<feature type="domain" description="Peptidase metallopeptidase" evidence="2">
    <location>
        <begin position="104"/>
        <end position="278"/>
    </location>
</feature>
<protein>
    <submittedName>
        <fullName evidence="3">Peptidase</fullName>
    </submittedName>
</protein>
<dbReference type="InterPro" id="IPR024079">
    <property type="entry name" value="MetalloPept_cat_dom_sf"/>
</dbReference>
<evidence type="ECO:0000313" key="4">
    <source>
        <dbReference type="Proteomes" id="UP001464891"/>
    </source>
</evidence>
<keyword evidence="1" id="KW-0812">Transmembrane</keyword>
<name>A0ABV0J2C6_9CYAN</name>
<accession>A0ABV0J2C6</accession>
<feature type="transmembrane region" description="Helical" evidence="1">
    <location>
        <begin position="20"/>
        <end position="43"/>
    </location>
</feature>
<proteinExistence type="predicted"/>
<dbReference type="Gene3D" id="3.40.390.10">
    <property type="entry name" value="Collagenase (Catalytic Domain)"/>
    <property type="match status" value="1"/>
</dbReference>
<dbReference type="InterPro" id="IPR006026">
    <property type="entry name" value="Peptidase_Metallo"/>
</dbReference>
<comment type="caution">
    <text evidence="3">The sequence shown here is derived from an EMBL/GenBank/DDBJ whole genome shotgun (WGS) entry which is preliminary data.</text>
</comment>
<dbReference type="SUPFAM" id="SSF55486">
    <property type="entry name" value="Metalloproteases ('zincins'), catalytic domain"/>
    <property type="match status" value="1"/>
</dbReference>
<dbReference type="RefSeq" id="WP_199298821.1">
    <property type="nucleotide sequence ID" value="NZ_JAMPKM010000001.1"/>
</dbReference>
<organism evidence="3 4">
    <name type="scientific">Trichocoleus desertorum GB2-A4</name>
    <dbReference type="NCBI Taxonomy" id="2933944"/>
    <lineage>
        <taxon>Bacteria</taxon>
        <taxon>Bacillati</taxon>
        <taxon>Cyanobacteriota</taxon>
        <taxon>Cyanophyceae</taxon>
        <taxon>Leptolyngbyales</taxon>
        <taxon>Trichocoleusaceae</taxon>
        <taxon>Trichocoleus</taxon>
    </lineage>
</organism>
<keyword evidence="1" id="KW-0472">Membrane</keyword>
<gene>
    <name evidence="3" type="ORF">NC998_02295</name>
</gene>
<evidence type="ECO:0000256" key="1">
    <source>
        <dbReference type="SAM" id="Phobius"/>
    </source>
</evidence>
<keyword evidence="1" id="KW-1133">Transmembrane helix</keyword>
<dbReference type="CDD" id="cd04279">
    <property type="entry name" value="ZnMc_MMP_like_1"/>
    <property type="match status" value="1"/>
</dbReference>
<dbReference type="Proteomes" id="UP001464891">
    <property type="component" value="Unassembled WGS sequence"/>
</dbReference>
<dbReference type="SMART" id="SM00235">
    <property type="entry name" value="ZnMc"/>
    <property type="match status" value="1"/>
</dbReference>
<keyword evidence="4" id="KW-1185">Reference proteome</keyword>
<sequence>MQRGSVHSGDRQLKQFSQGVWLGLGTIVLIVLSTSWLGPIAALESAQPPLVQIIPSGHLLAQPTTPSPPLPPLQVHSLPSTLASWRDRSNQGDYFDQIQPLPIGALIWSQFPIKVYVESPVTTISTGATAKPESPAQVWTRVVTQAVTEWQAYLPLQLIDRPEQADITIWRSPPPLTKGGPKPSDRNYRVRSAETRYELYAQQTGNTSPVLSHRCKIWLRPSQTAQYIQAAARHELGHALGLWGHSPLQTDALYFSQVRQPAAISPRDISTLKRVYQQPTRLGWRLPAAAAPLS</sequence>